<evidence type="ECO:0000256" key="2">
    <source>
        <dbReference type="ARBA" id="ARBA00023125"/>
    </source>
</evidence>
<keyword evidence="2" id="KW-0238">DNA-binding</keyword>
<evidence type="ECO:0000259" key="6">
    <source>
        <dbReference type="PROSITE" id="PS50048"/>
    </source>
</evidence>
<dbReference type="PROSITE" id="PS50048">
    <property type="entry name" value="ZN2_CY6_FUNGAL_2"/>
    <property type="match status" value="1"/>
</dbReference>
<comment type="caution">
    <text evidence="7">The sequence shown here is derived from an EMBL/GenBank/DDBJ whole genome shotgun (WGS) entry which is preliminary data.</text>
</comment>
<proteinExistence type="predicted"/>
<dbReference type="SUPFAM" id="SSF57701">
    <property type="entry name" value="Zn2/Cys6 DNA-binding domain"/>
    <property type="match status" value="1"/>
</dbReference>
<gene>
    <name evidence="7" type="ORF">AJ78_05208</name>
</gene>
<dbReference type="PANTHER" id="PTHR46910:SF1">
    <property type="entry name" value="MISCELLANEOUS ZN(II)2CYS6 TRANSCRIPTION FACTOR (EUROFUNG)-RELATED"/>
    <property type="match status" value="1"/>
</dbReference>
<dbReference type="OrthoDB" id="5394557at2759"/>
<evidence type="ECO:0000256" key="3">
    <source>
        <dbReference type="ARBA" id="ARBA00023163"/>
    </source>
</evidence>
<name>A0A1J9PCZ2_9EURO</name>
<evidence type="ECO:0000313" key="8">
    <source>
        <dbReference type="Proteomes" id="UP000182235"/>
    </source>
</evidence>
<dbReference type="AlphaFoldDB" id="A0A1J9PCZ2"/>
<dbReference type="EMBL" id="LGRN01000219">
    <property type="protein sequence ID" value="OJD14440.1"/>
    <property type="molecule type" value="Genomic_DNA"/>
</dbReference>
<dbReference type="GO" id="GO:0000981">
    <property type="term" value="F:DNA-binding transcription factor activity, RNA polymerase II-specific"/>
    <property type="evidence" value="ECO:0007669"/>
    <property type="project" value="InterPro"/>
</dbReference>
<feature type="region of interest" description="Disordered" evidence="5">
    <location>
        <begin position="276"/>
        <end position="365"/>
    </location>
</feature>
<keyword evidence="3" id="KW-0804">Transcription</keyword>
<dbReference type="PROSITE" id="PS00463">
    <property type="entry name" value="ZN2_CY6_FUNGAL_1"/>
    <property type="match status" value="1"/>
</dbReference>
<dbReference type="VEuPathDB" id="FungiDB:AJ78_05208"/>
<reference evidence="7 8" key="1">
    <citation type="submission" date="2015-07" db="EMBL/GenBank/DDBJ databases">
        <title>Emmonsia species relationships and genome sequence.</title>
        <authorList>
            <consortium name="The Broad Institute Genomics Platform"/>
            <person name="Cuomo C.A."/>
            <person name="Munoz J.F."/>
            <person name="Imamovic A."/>
            <person name="Priest M.E."/>
            <person name="Young S."/>
            <person name="Clay O.K."/>
            <person name="McEwen J.G."/>
        </authorList>
    </citation>
    <scope>NUCLEOTIDE SEQUENCE [LARGE SCALE GENOMIC DNA]</scope>
    <source>
        <strain evidence="7 8">UAMH 9510</strain>
    </source>
</reference>
<feature type="compositionally biased region" description="Polar residues" evidence="5">
    <location>
        <begin position="312"/>
        <end position="325"/>
    </location>
</feature>
<keyword evidence="4" id="KW-0539">Nucleus</keyword>
<dbReference type="SMART" id="SM00066">
    <property type="entry name" value="GAL4"/>
    <property type="match status" value="1"/>
</dbReference>
<feature type="domain" description="Zn(2)-C6 fungal-type" evidence="6">
    <location>
        <begin position="68"/>
        <end position="101"/>
    </location>
</feature>
<evidence type="ECO:0000313" key="7">
    <source>
        <dbReference type="EMBL" id="OJD14440.1"/>
    </source>
</evidence>
<dbReference type="InterPro" id="IPR036864">
    <property type="entry name" value="Zn2-C6_fun-type_DNA-bd_sf"/>
</dbReference>
<evidence type="ECO:0000256" key="4">
    <source>
        <dbReference type="ARBA" id="ARBA00023242"/>
    </source>
</evidence>
<dbReference type="InterPro" id="IPR001138">
    <property type="entry name" value="Zn2Cys6_DnaBD"/>
</dbReference>
<dbReference type="STRING" id="1447872.A0A1J9PCZ2"/>
<evidence type="ECO:0000256" key="5">
    <source>
        <dbReference type="SAM" id="MobiDB-lite"/>
    </source>
</evidence>
<keyword evidence="1" id="KW-0805">Transcription regulation</keyword>
<evidence type="ECO:0000256" key="1">
    <source>
        <dbReference type="ARBA" id="ARBA00023015"/>
    </source>
</evidence>
<accession>A0A1J9PCZ2</accession>
<keyword evidence="8" id="KW-1185">Reference proteome</keyword>
<dbReference type="Proteomes" id="UP000182235">
    <property type="component" value="Unassembled WGS sequence"/>
</dbReference>
<dbReference type="CDD" id="cd00067">
    <property type="entry name" value="GAL4"/>
    <property type="match status" value="1"/>
</dbReference>
<sequence>MSPGYYEAQEGLQFCRHSTRGMSYPVSRSLRGEAQQELAVGYSNRICSTAEPDVKSNSTSSRRRIPVACGRCRRRKIRCSGDSGNGQCTNCRNAGTQGCQFLRVNSFTTHARSHCGSAWPYPATAPLSDAYVGNTGYETQATSKANSISIHSMAPNLPLYSKSQCTYEQAAQFGPLSRSHYISACRINYDGDSASYSLPSPPYMLPSTDSAGSSSYCSYAGSPRSSQVGKISNEDIYHDQHGHSTLGSNYGYISQAQTPVSVSSDVSSALPLLNAMASSPSGPDRILPNPAVSRNSSENRSAMRPPSAEGSLPSSDGASTGLNGRSISHLALDSVSSSSQQSTMRTTSTTMTNSANSPSTKKPLISPTEMGFGYVISNNSPSATITATTFPTTESVAGFDSIAENALGGPPHRCSDLRQHSSCGSQSYDHSTALSAGGSSGNLSNGKAYTRLPHYEPSASRCSEPAVKLTTNLLVHKTDNF</sequence>
<organism evidence="7 8">
    <name type="scientific">Emergomyces pasteurianus Ep9510</name>
    <dbReference type="NCBI Taxonomy" id="1447872"/>
    <lineage>
        <taxon>Eukaryota</taxon>
        <taxon>Fungi</taxon>
        <taxon>Dikarya</taxon>
        <taxon>Ascomycota</taxon>
        <taxon>Pezizomycotina</taxon>
        <taxon>Eurotiomycetes</taxon>
        <taxon>Eurotiomycetidae</taxon>
        <taxon>Onygenales</taxon>
        <taxon>Ajellomycetaceae</taxon>
        <taxon>Emergomyces</taxon>
    </lineage>
</organism>
<dbReference type="PANTHER" id="PTHR46910">
    <property type="entry name" value="TRANSCRIPTION FACTOR PDR1"/>
    <property type="match status" value="1"/>
</dbReference>
<feature type="compositionally biased region" description="Low complexity" evidence="5">
    <location>
        <begin position="326"/>
        <end position="360"/>
    </location>
</feature>
<dbReference type="GO" id="GO:0008270">
    <property type="term" value="F:zinc ion binding"/>
    <property type="evidence" value="ECO:0007669"/>
    <property type="project" value="InterPro"/>
</dbReference>
<dbReference type="InterPro" id="IPR050987">
    <property type="entry name" value="AtrR-like"/>
</dbReference>
<dbReference type="Pfam" id="PF00172">
    <property type="entry name" value="Zn_clus"/>
    <property type="match status" value="1"/>
</dbReference>
<dbReference type="GO" id="GO:0003677">
    <property type="term" value="F:DNA binding"/>
    <property type="evidence" value="ECO:0007669"/>
    <property type="project" value="UniProtKB-KW"/>
</dbReference>
<protein>
    <recommendedName>
        <fullName evidence="6">Zn(2)-C6 fungal-type domain-containing protein</fullName>
    </recommendedName>
</protein>
<dbReference type="Gene3D" id="4.10.240.10">
    <property type="entry name" value="Zn(2)-C6 fungal-type DNA-binding domain"/>
    <property type="match status" value="1"/>
</dbReference>